<dbReference type="Pfam" id="PF07755">
    <property type="entry name" value="DUF1611"/>
    <property type="match status" value="1"/>
</dbReference>
<feature type="domain" description="D-glutamate N-acetyltransferase-like C-terminal" evidence="1">
    <location>
        <begin position="167"/>
        <end position="328"/>
    </location>
</feature>
<dbReference type="InterPro" id="IPR035086">
    <property type="entry name" value="DgcN-like_C"/>
</dbReference>
<name>A0A7V5VEB2_CALAY</name>
<proteinExistence type="predicted"/>
<accession>A0A7V5VEB2</accession>
<evidence type="ECO:0000313" key="3">
    <source>
        <dbReference type="EMBL" id="HHM01585.1"/>
    </source>
</evidence>
<dbReference type="Gene3D" id="3.40.50.720">
    <property type="entry name" value="NAD(P)-binding Rossmann-like Domain"/>
    <property type="match status" value="1"/>
</dbReference>
<dbReference type="Proteomes" id="UP000885771">
    <property type="component" value="Unassembled WGS sequence"/>
</dbReference>
<dbReference type="SUPFAM" id="SSF52540">
    <property type="entry name" value="P-loop containing nucleoside triphosphate hydrolases"/>
    <property type="match status" value="1"/>
</dbReference>
<gene>
    <name evidence="3" type="ORF">ENJ15_01120</name>
</gene>
<dbReference type="InterPro" id="IPR011669">
    <property type="entry name" value="DgcN-like"/>
</dbReference>
<protein>
    <submittedName>
        <fullName evidence="3">DUF1611 domain-containing protein</fullName>
    </submittedName>
</protein>
<dbReference type="InterPro" id="IPR035402">
    <property type="entry name" value="DgcN-like_N"/>
</dbReference>
<sequence>MKRRIVIHADKPLKLAGSKTEEDLLRYLSDEIIGVIDPKNAGKTTGEVLNCGGDIPITASFDELIEHKPNYLLLGASSFRGEFPMEWYPMVIKALQMRVHILNGLHQPLNKVVEFELLSQKYKAKIYDLRNPGEKPLKFKGRVDTQQSKRIFFASMNAGGSELPAMMESLKALHRQGVSADWVPTGMASNLIKGKGFIAESLVSDLISGYLESKIAELDQKFQYVFIEGQGYMRDPLRAGAFINLLHGARPDGIMLTAGLKNSKGKDDLVAGVRDFQHLLRHVKKAPFVGMAFTAPLLKESERNELRQALQDELVLPVFDPNEGIPDKVVERIKNIQKG</sequence>
<dbReference type="AlphaFoldDB" id="A0A7V5VEB2"/>
<dbReference type="Gene3D" id="3.40.50.300">
    <property type="entry name" value="P-loop containing nucleotide triphosphate hydrolases"/>
    <property type="match status" value="1"/>
</dbReference>
<reference evidence="3" key="1">
    <citation type="journal article" date="2020" name="mSystems">
        <title>Genome- and Community-Level Interaction Insights into Carbon Utilization and Element Cycling Functions of Hydrothermarchaeota in Hydrothermal Sediment.</title>
        <authorList>
            <person name="Zhou Z."/>
            <person name="Liu Y."/>
            <person name="Xu W."/>
            <person name="Pan J."/>
            <person name="Luo Z.H."/>
            <person name="Li M."/>
        </authorList>
    </citation>
    <scope>NUCLEOTIDE SEQUENCE [LARGE SCALE GENOMIC DNA]</scope>
    <source>
        <strain evidence="3">HyVt-460</strain>
    </source>
</reference>
<organism evidence="3">
    <name type="scientific">Caldithrix abyssi</name>
    <dbReference type="NCBI Taxonomy" id="187145"/>
    <lineage>
        <taxon>Bacteria</taxon>
        <taxon>Pseudomonadati</taxon>
        <taxon>Calditrichota</taxon>
        <taxon>Calditrichia</taxon>
        <taxon>Calditrichales</taxon>
        <taxon>Calditrichaceae</taxon>
        <taxon>Caldithrix</taxon>
    </lineage>
</organism>
<dbReference type="PANTHER" id="PTHR40690">
    <property type="entry name" value="GLL3100 PROTEIN"/>
    <property type="match status" value="1"/>
</dbReference>
<feature type="domain" description="D-glutamate N-acetyltransferase-like N-terminal" evidence="2">
    <location>
        <begin position="39"/>
        <end position="132"/>
    </location>
</feature>
<dbReference type="PANTHER" id="PTHR40690:SF1">
    <property type="entry name" value="DUF1611 DOMAIN-CONTAINING PROTEIN"/>
    <property type="match status" value="1"/>
</dbReference>
<dbReference type="Pfam" id="PF17396">
    <property type="entry name" value="DUF1611_N"/>
    <property type="match status" value="1"/>
</dbReference>
<evidence type="ECO:0000259" key="1">
    <source>
        <dbReference type="Pfam" id="PF07755"/>
    </source>
</evidence>
<comment type="caution">
    <text evidence="3">The sequence shown here is derived from an EMBL/GenBank/DDBJ whole genome shotgun (WGS) entry which is preliminary data.</text>
</comment>
<evidence type="ECO:0000259" key="2">
    <source>
        <dbReference type="Pfam" id="PF17396"/>
    </source>
</evidence>
<dbReference type="InterPro" id="IPR027417">
    <property type="entry name" value="P-loop_NTPase"/>
</dbReference>
<dbReference type="EMBL" id="DRLI01000045">
    <property type="protein sequence ID" value="HHM01585.1"/>
    <property type="molecule type" value="Genomic_DNA"/>
</dbReference>